<proteinExistence type="predicted"/>
<evidence type="ECO:0000313" key="1">
    <source>
        <dbReference type="EMBL" id="MBB5254101.1"/>
    </source>
</evidence>
<dbReference type="OrthoDB" id="27955at2157"/>
<evidence type="ECO:0000313" key="4">
    <source>
        <dbReference type="Proteomes" id="UP000582213"/>
    </source>
</evidence>
<evidence type="ECO:0000313" key="2">
    <source>
        <dbReference type="EMBL" id="QGR16691.1"/>
    </source>
</evidence>
<keyword evidence="3" id="KW-1185">Reference proteome</keyword>
<dbReference type="GeneID" id="42800668"/>
<dbReference type="Proteomes" id="UP000427373">
    <property type="component" value="Chromosome"/>
</dbReference>
<accession>A0A650CFN8</accession>
<dbReference type="RefSeq" id="WP_156014246.1">
    <property type="nucleotide sequence ID" value="NZ_CP045484.1"/>
</dbReference>
<protein>
    <submittedName>
        <fullName evidence="1">Putative transcriptional regulator</fullName>
    </submittedName>
</protein>
<sequence>MAKRPLRIIVNQIYSALKDGPLKVSELREKTTAYGCFFDFAISYLLTYGIVRKYMKGNEEYFELTDFGKNLPTDPDRWISEWIYNWWIWIGW</sequence>
<dbReference type="KEGG" id="soh:D1869_05445"/>
<dbReference type="EMBL" id="JACHFY010000010">
    <property type="protein sequence ID" value="MBB5254101.1"/>
    <property type="molecule type" value="Genomic_DNA"/>
</dbReference>
<reference evidence="1 4" key="2">
    <citation type="submission" date="2020-08" db="EMBL/GenBank/DDBJ databases">
        <title>Genomic Encyclopedia of Type Strains, Phase IV (KMG-IV): sequencing the most valuable type-strain genomes for metagenomic binning, comparative biology and taxonomic classification.</title>
        <authorList>
            <person name="Goeker M."/>
        </authorList>
    </citation>
    <scope>NUCLEOTIDE SEQUENCE [LARGE SCALE GENOMIC DNA]</scope>
    <source>
        <strain evidence="1 4">DSM 12421</strain>
    </source>
</reference>
<dbReference type="AlphaFoldDB" id="A0A650CFN8"/>
<gene>
    <name evidence="2" type="ORF">D1869_05445</name>
    <name evidence="1" type="ORF">HNQ62_001874</name>
</gene>
<name>A0A650CFN8_SULOH</name>
<dbReference type="Proteomes" id="UP000582213">
    <property type="component" value="Unassembled WGS sequence"/>
</dbReference>
<organism evidence="2 3">
    <name type="scientific">Sulfurisphaera ohwakuensis</name>
    <dbReference type="NCBI Taxonomy" id="69656"/>
    <lineage>
        <taxon>Archaea</taxon>
        <taxon>Thermoproteota</taxon>
        <taxon>Thermoprotei</taxon>
        <taxon>Sulfolobales</taxon>
        <taxon>Sulfolobaceae</taxon>
        <taxon>Sulfurisphaera</taxon>
    </lineage>
</organism>
<evidence type="ECO:0000313" key="3">
    <source>
        <dbReference type="Proteomes" id="UP000427373"/>
    </source>
</evidence>
<reference evidence="2 3" key="1">
    <citation type="submission" date="2019-10" db="EMBL/GenBank/DDBJ databases">
        <title>Genome Sequences from Six Type Strain Members of the Archaeal Family Sulfolobaceae: Acidianus ambivalens, Acidianus infernus, Metallosphaera prunae, Stygiolobus azoricus, Sulfolobus metallicus, and Sulfurisphaera ohwakuensis.</title>
        <authorList>
            <person name="Counts J.A."/>
            <person name="Kelly R.M."/>
        </authorList>
    </citation>
    <scope>NUCLEOTIDE SEQUENCE [LARGE SCALE GENOMIC DNA]</scope>
    <source>
        <strain evidence="2 3">TA-1</strain>
    </source>
</reference>
<dbReference type="EMBL" id="CP045484">
    <property type="protein sequence ID" value="QGR16691.1"/>
    <property type="molecule type" value="Genomic_DNA"/>
</dbReference>